<dbReference type="InterPro" id="IPR050708">
    <property type="entry name" value="T6SS_VgrG/RHS"/>
</dbReference>
<dbReference type="Gene3D" id="2.180.10.10">
    <property type="entry name" value="RHS repeat-associated core"/>
    <property type="match status" value="1"/>
</dbReference>
<name>A0A939JVU1_9HYPH</name>
<sequence>MTGGLANRVIAETDGAGVSRREYIWLDNQVVAVIDDANTTNPTPYWVTNDNLGRPVQMTDADRAVVWRAKYRPFGGLVSVTGPASLDARFPGQWFQLESGLSYNWHRYYDATLGRYTQPDPLGWIAGPSLYAYADGNPVSGADPAGLAPKDKTYGLPRGFWNWYHRQVKQPGDPDLSREEAVELYGEWCDSGKPDPEGHRTEPEPEPGHQRGITDGDPWFPLFSPPVDPVPIPIQPVVPVGPMEPLLVP</sequence>
<feature type="domain" description="RHS protein conserved region" evidence="2">
    <location>
        <begin position="49"/>
        <end position="77"/>
    </location>
</feature>
<dbReference type="InterPro" id="IPR001826">
    <property type="entry name" value="RHS"/>
</dbReference>
<dbReference type="Proteomes" id="UP000664122">
    <property type="component" value="Unassembled WGS sequence"/>
</dbReference>
<evidence type="ECO:0000313" key="3">
    <source>
        <dbReference type="EMBL" id="MBO0664565.1"/>
    </source>
</evidence>
<dbReference type="InterPro" id="IPR022385">
    <property type="entry name" value="Rhs_assc_core"/>
</dbReference>
<accession>A0A939JVU1</accession>
<evidence type="ECO:0000313" key="4">
    <source>
        <dbReference type="Proteomes" id="UP000664122"/>
    </source>
</evidence>
<dbReference type="PRINTS" id="PR00394">
    <property type="entry name" value="RHSPROTEIN"/>
</dbReference>
<gene>
    <name evidence="3" type="ORF">J1C48_18515</name>
</gene>
<keyword evidence="4" id="KW-1185">Reference proteome</keyword>
<reference evidence="3" key="1">
    <citation type="submission" date="2021-03" db="EMBL/GenBank/DDBJ databases">
        <title>Whole genome sequence of Jiella sp. CQZ9-1.</title>
        <authorList>
            <person name="Tuo L."/>
        </authorList>
    </citation>
    <scope>NUCLEOTIDE SEQUENCE</scope>
    <source>
        <strain evidence="3">CQZ9-1</strain>
    </source>
</reference>
<dbReference type="Pfam" id="PF03527">
    <property type="entry name" value="RHS"/>
    <property type="match status" value="1"/>
</dbReference>
<dbReference type="EMBL" id="JAFMPP010000029">
    <property type="protein sequence ID" value="MBO0664565.1"/>
    <property type="molecule type" value="Genomic_DNA"/>
</dbReference>
<protein>
    <submittedName>
        <fullName evidence="3">RHS domain-containing protein</fullName>
    </submittedName>
</protein>
<evidence type="ECO:0000259" key="2">
    <source>
        <dbReference type="Pfam" id="PF03527"/>
    </source>
</evidence>
<dbReference type="PANTHER" id="PTHR32305">
    <property type="match status" value="1"/>
</dbReference>
<dbReference type="PANTHER" id="PTHR32305:SF15">
    <property type="entry name" value="PROTEIN RHSA-RELATED"/>
    <property type="match status" value="1"/>
</dbReference>
<dbReference type="NCBIfam" id="TIGR03696">
    <property type="entry name" value="Rhs_assc_core"/>
    <property type="match status" value="1"/>
</dbReference>
<organism evidence="3 4">
    <name type="scientific">Jiella flava</name>
    <dbReference type="NCBI Taxonomy" id="2816857"/>
    <lineage>
        <taxon>Bacteria</taxon>
        <taxon>Pseudomonadati</taxon>
        <taxon>Pseudomonadota</taxon>
        <taxon>Alphaproteobacteria</taxon>
        <taxon>Hyphomicrobiales</taxon>
        <taxon>Aurantimonadaceae</taxon>
        <taxon>Jiella</taxon>
    </lineage>
</organism>
<comment type="caution">
    <text evidence="3">The sequence shown here is derived from an EMBL/GenBank/DDBJ whole genome shotgun (WGS) entry which is preliminary data.</text>
</comment>
<feature type="compositionally biased region" description="Basic and acidic residues" evidence="1">
    <location>
        <begin position="190"/>
        <end position="214"/>
    </location>
</feature>
<dbReference type="RefSeq" id="WP_207259480.1">
    <property type="nucleotide sequence ID" value="NZ_JAFMPP010000029.1"/>
</dbReference>
<evidence type="ECO:0000256" key="1">
    <source>
        <dbReference type="SAM" id="MobiDB-lite"/>
    </source>
</evidence>
<dbReference type="AlphaFoldDB" id="A0A939JVU1"/>
<proteinExistence type="predicted"/>
<feature type="region of interest" description="Disordered" evidence="1">
    <location>
        <begin position="188"/>
        <end position="224"/>
    </location>
</feature>